<evidence type="ECO:0000256" key="1">
    <source>
        <dbReference type="ARBA" id="ARBA00006607"/>
    </source>
</evidence>
<organism evidence="4">
    <name type="scientific">uncultured virus</name>
    <dbReference type="NCBI Taxonomy" id="340016"/>
    <lineage>
        <taxon>Viruses</taxon>
        <taxon>environmental samples</taxon>
    </lineage>
</organism>
<protein>
    <submittedName>
        <fullName evidence="4">Chaperonin GroEL</fullName>
    </submittedName>
</protein>
<dbReference type="InterPro" id="IPR027413">
    <property type="entry name" value="GROEL-like_equatorial_sf"/>
</dbReference>
<dbReference type="Gene3D" id="1.10.560.10">
    <property type="entry name" value="GroEL-like equatorial domain"/>
    <property type="match status" value="1"/>
</dbReference>
<dbReference type="NCBIfam" id="NF000592">
    <property type="entry name" value="PRK00013.1"/>
    <property type="match status" value="1"/>
</dbReference>
<dbReference type="PRINTS" id="PR00298">
    <property type="entry name" value="CHAPERONIN60"/>
</dbReference>
<dbReference type="NCBIfam" id="NF009488">
    <property type="entry name" value="PRK12850.1"/>
    <property type="match status" value="1"/>
</dbReference>
<dbReference type="GO" id="GO:0042026">
    <property type="term" value="P:protein refolding"/>
    <property type="evidence" value="ECO:0007669"/>
    <property type="project" value="InterPro"/>
</dbReference>
<dbReference type="GO" id="GO:0140662">
    <property type="term" value="F:ATP-dependent protein folding chaperone"/>
    <property type="evidence" value="ECO:0007669"/>
    <property type="project" value="InterPro"/>
</dbReference>
<dbReference type="InterPro" id="IPR002423">
    <property type="entry name" value="Cpn60/GroEL/TCP-1"/>
</dbReference>
<dbReference type="Pfam" id="PF00118">
    <property type="entry name" value="Cpn60_TCP1"/>
    <property type="match status" value="1"/>
</dbReference>
<dbReference type="CDD" id="cd03344">
    <property type="entry name" value="GroEL"/>
    <property type="match status" value="1"/>
</dbReference>
<feature type="coiled-coil region" evidence="3">
    <location>
        <begin position="337"/>
        <end position="407"/>
    </location>
</feature>
<evidence type="ECO:0000313" key="4">
    <source>
        <dbReference type="EMBL" id="AQM32622.1"/>
    </source>
</evidence>
<gene>
    <name evidence="4" type="primary">GroEL</name>
</gene>
<dbReference type="EMBL" id="KU595456">
    <property type="protein sequence ID" value="AQM32622.1"/>
    <property type="molecule type" value="Genomic_DNA"/>
</dbReference>
<dbReference type="Gene3D" id="3.30.260.10">
    <property type="entry name" value="TCP-1-like chaperonin intermediate domain"/>
    <property type="match status" value="1"/>
</dbReference>
<reference evidence="4" key="1">
    <citation type="journal article" date="2017" name="ISME J.">
        <title>Novel chaperonins are prevalent in the virioplankton and demonstrate links to viral biology and ecology.</title>
        <authorList>
            <person name="Marine R.L."/>
            <person name="Nasko D.J."/>
            <person name="Wray J."/>
            <person name="Polson S.W."/>
            <person name="Wommack K.E."/>
        </authorList>
    </citation>
    <scope>NUCLEOTIDE SEQUENCE</scope>
</reference>
<dbReference type="SUPFAM" id="SSF48592">
    <property type="entry name" value="GroEL equatorial domain-like"/>
    <property type="match status" value="1"/>
</dbReference>
<dbReference type="InterPro" id="IPR027410">
    <property type="entry name" value="TCP-1-like_intermed_sf"/>
</dbReference>
<dbReference type="SUPFAM" id="SSF52029">
    <property type="entry name" value="GroEL apical domain-like"/>
    <property type="match status" value="1"/>
</dbReference>
<keyword evidence="2" id="KW-0143">Chaperone</keyword>
<sequence>MKHYSDGKDLHRLMLDGVNILADNVASTYGPKGRNVILRKKDGKPIITKDGVTVARFVSLEDPFQDAAVEIVKQASEKTNSDAGDGTTTSTILARAIFAKSLELIERGLSPVEVKRGLDKVCDLVCEKVEEKSRPISSVEDVAFVAKISANNDQVIGDLISTAVDKVGKGGSVTIEDGRSTETTLDLVEGFRFQSGFLSNYFVTDERRNVCRYDNALIFLCDAQVDQVQTILPVLEIAAREQKPVVLVCDDVEGQALSALVMNSARGSMKVAAVKSPKYGEERRATMQDLAIATGAKYFRTMMGDQVKDVTINDLGTCHNIEISKYGTIIVGGGGDTDELSQRIEDLKQQVKDAESLVDAEQVQERVTRLSSGVAIVRVGAATEIEMIEKKHRIEDALEAVRSAQQEGIVPGGGLTLYRISQTILDDIRNIELTEDQKFAAEIFYDVLRSPMKTMAENAGYDFEDIDSKLSNESDDTGFNFLLGIPADMYREGIIDPAKVTKNALRNAVSAAGTLLTTNFAIIEESGKTPN</sequence>
<keyword evidence="3" id="KW-0175">Coiled coil</keyword>
<accession>A0A240F757</accession>
<dbReference type="GO" id="GO:0005524">
    <property type="term" value="F:ATP binding"/>
    <property type="evidence" value="ECO:0007669"/>
    <property type="project" value="InterPro"/>
</dbReference>
<dbReference type="FunFam" id="3.50.7.10:FF:000001">
    <property type="entry name" value="60 kDa chaperonin"/>
    <property type="match status" value="1"/>
</dbReference>
<dbReference type="SUPFAM" id="SSF54849">
    <property type="entry name" value="GroEL-intermediate domain like"/>
    <property type="match status" value="1"/>
</dbReference>
<dbReference type="InterPro" id="IPR027409">
    <property type="entry name" value="GroEL-like_apical_dom_sf"/>
</dbReference>
<dbReference type="NCBIfam" id="NF009489">
    <property type="entry name" value="PRK12851.1"/>
    <property type="match status" value="1"/>
</dbReference>
<comment type="similarity">
    <text evidence="1">Belongs to the chaperonin (HSP60) family.</text>
</comment>
<dbReference type="NCBIfam" id="NF009487">
    <property type="entry name" value="PRK12849.1"/>
    <property type="match status" value="1"/>
</dbReference>
<dbReference type="Gene3D" id="3.50.7.10">
    <property type="entry name" value="GroEL"/>
    <property type="match status" value="1"/>
</dbReference>
<dbReference type="PANTHER" id="PTHR45633">
    <property type="entry name" value="60 KDA HEAT SHOCK PROTEIN, MITOCHONDRIAL"/>
    <property type="match status" value="1"/>
</dbReference>
<dbReference type="InterPro" id="IPR001844">
    <property type="entry name" value="Cpn60/GroEL"/>
</dbReference>
<evidence type="ECO:0000256" key="3">
    <source>
        <dbReference type="SAM" id="Coils"/>
    </source>
</evidence>
<evidence type="ECO:0000256" key="2">
    <source>
        <dbReference type="ARBA" id="ARBA00023186"/>
    </source>
</evidence>
<name>A0A240F757_9VIRU</name>
<proteinExistence type="inferred from homology"/>